<organism evidence="1 2">
    <name type="scientific">Neospora caninum (strain Liverpool)</name>
    <dbReference type="NCBI Taxonomy" id="572307"/>
    <lineage>
        <taxon>Eukaryota</taxon>
        <taxon>Sar</taxon>
        <taxon>Alveolata</taxon>
        <taxon>Apicomplexa</taxon>
        <taxon>Conoidasida</taxon>
        <taxon>Coccidia</taxon>
        <taxon>Eucoccidiorida</taxon>
        <taxon>Eimeriorina</taxon>
        <taxon>Sarcocystidae</taxon>
        <taxon>Neospora</taxon>
    </lineage>
</organism>
<evidence type="ECO:0000313" key="1">
    <source>
        <dbReference type="EMBL" id="CBZ55314.1"/>
    </source>
</evidence>
<gene>
    <name evidence="1" type="ORF">NCLIV_057370</name>
</gene>
<dbReference type="AlphaFoldDB" id="F0VNL8"/>
<keyword evidence="2" id="KW-1185">Reference proteome</keyword>
<evidence type="ECO:0000313" key="2">
    <source>
        <dbReference type="Proteomes" id="UP000007494"/>
    </source>
</evidence>
<dbReference type="Proteomes" id="UP000007494">
    <property type="component" value="Chromosome XI"/>
</dbReference>
<dbReference type="GeneID" id="13440727"/>
<accession>F0VNL8</accession>
<dbReference type="RefSeq" id="XP_003885342.1">
    <property type="nucleotide sequence ID" value="XM_003885293.1"/>
</dbReference>
<protein>
    <submittedName>
        <fullName evidence="1">Uncharacterized protein</fullName>
    </submittedName>
</protein>
<proteinExistence type="predicted"/>
<dbReference type="EMBL" id="FR823392">
    <property type="protein sequence ID" value="CBZ55314.1"/>
    <property type="molecule type" value="Genomic_DNA"/>
</dbReference>
<dbReference type="InParanoid" id="F0VNL8"/>
<reference evidence="2" key="1">
    <citation type="journal article" date="2012" name="PLoS Pathog.">
        <title>Comparative genomics of the apicomplexan parasites Toxoplasma gondii and Neospora caninum: Coccidia differing in host range and transmission strategy.</title>
        <authorList>
            <person name="Reid A.J."/>
            <person name="Vermont S.J."/>
            <person name="Cotton J.A."/>
            <person name="Harris D."/>
            <person name="Hill-Cawthorne G.A."/>
            <person name="Konen-Waisman S."/>
            <person name="Latham S.M."/>
            <person name="Mourier T."/>
            <person name="Norton R."/>
            <person name="Quail M.A."/>
            <person name="Sanders M."/>
            <person name="Shanmugam D."/>
            <person name="Sohal A."/>
            <person name="Wasmuth J.D."/>
            <person name="Brunk B."/>
            <person name="Grigg M.E."/>
            <person name="Howard J.C."/>
            <person name="Parkinson J."/>
            <person name="Roos D.S."/>
            <person name="Trees A.J."/>
            <person name="Berriman M."/>
            <person name="Pain A."/>
            <person name="Wastling J.M."/>
        </authorList>
    </citation>
    <scope>NUCLEOTIDE SEQUENCE [LARGE SCALE GENOMIC DNA]</scope>
    <source>
        <strain evidence="2">Liverpool</strain>
    </source>
</reference>
<sequence>MLFIKRKSFQCASVDGQPSFNSVLLHDAWHVSLSLDVFFANKSLPRSAVDVDCGGTPCAQDPALTSCAADDHLCEAHLPAVLLRRLLFSLSVFPTSRKRRGRRKGRRRGRRGERGRRVALGHFVESDRILGLEEAHHFLAHRWPLHADEIGFVVF</sequence>
<dbReference type="VEuPathDB" id="ToxoDB:NCLIV_057370"/>
<name>F0VNL8_NEOCL</name>